<gene>
    <name evidence="12" type="primary">dnaG</name>
    <name evidence="14" type="ORF">SAMN00790413_00505</name>
</gene>
<dbReference type="FunFam" id="3.90.580.10:FF:000001">
    <property type="entry name" value="DNA primase"/>
    <property type="match status" value="1"/>
</dbReference>
<evidence type="ECO:0000259" key="13">
    <source>
        <dbReference type="PROSITE" id="PS50880"/>
    </source>
</evidence>
<keyword evidence="2 12" id="KW-0639">Primosome</keyword>
<dbReference type="SMART" id="SM00493">
    <property type="entry name" value="TOPRIM"/>
    <property type="match status" value="1"/>
</dbReference>
<evidence type="ECO:0000256" key="10">
    <source>
        <dbReference type="ARBA" id="ARBA00023125"/>
    </source>
</evidence>
<comment type="catalytic activity">
    <reaction evidence="12">
        <text>ssDNA + n NTP = ssDNA/pppN(pN)n-1 hybrid + (n-1) diphosphate.</text>
        <dbReference type="EC" id="2.7.7.101"/>
    </reaction>
</comment>
<dbReference type="GO" id="GO:0005737">
    <property type="term" value="C:cytoplasm"/>
    <property type="evidence" value="ECO:0007669"/>
    <property type="project" value="TreeGrafter"/>
</dbReference>
<dbReference type="CDD" id="cd03364">
    <property type="entry name" value="TOPRIM_DnaG_primases"/>
    <property type="match status" value="1"/>
</dbReference>
<dbReference type="Pfam" id="PF08275">
    <property type="entry name" value="DNAG_N"/>
    <property type="match status" value="1"/>
</dbReference>
<sequence length="587" mass="64837">MGTKEDVRARLNIADVIGEHVRLSPAGKGRLKGLCPFHKEKSPSFQVDVEQGYFYCFGCKAGGDVFAFVQRVENLSFGDALRQLAEKAGVQVEAKYGERSSRDVYDVNAFALDYFREHLPGPALDYLHARGLTDETIAAFELGYAPEGWDGLLRRARARNLSERQLLEAGLLTENPESGRVYDRFRGRVMFPIRDHLGRLVGFGGRVLDDAKPKYLNTPETEAFRKGEVLYGLDKARTGLKLGGELIVVEGYMDVIALHQHGFTGAVASLGTALTAEHATLLERLGVERLVLMFDRDEAGLKATLSGLDQVIGAKFRVRATGVPSGKDPADALFAGDLQGLREALHSGLDEVHYRVQAAVEAHGLDTTEGKRRVLTALLPRMQNLDPLDEGAEQMRTIACHRLGIKPEALLEWIGSKARRRTLTDTHLAGMSTHRGEEDRELALLRQLLVDPSLLAKLDGTTPWRNESVRKVMLAAQGAQRPDDILEVFRGQPEEQLLIRLMFEGRDTGAISRDTNQLYEQKVNAYAAAAVDDIQVGLSIDSMRAEVDLLKRQVATASAAEQLGLLKQIQELQRAIEAEKRARRASA</sequence>
<evidence type="ECO:0000313" key="15">
    <source>
        <dbReference type="Proteomes" id="UP000192582"/>
    </source>
</evidence>
<dbReference type="GO" id="GO:0003677">
    <property type="term" value="F:DNA binding"/>
    <property type="evidence" value="ECO:0007669"/>
    <property type="project" value="UniProtKB-KW"/>
</dbReference>
<keyword evidence="10 12" id="KW-0238">DNA-binding</keyword>
<evidence type="ECO:0000313" key="14">
    <source>
        <dbReference type="EMBL" id="SMB89655.1"/>
    </source>
</evidence>
<dbReference type="InterPro" id="IPR002694">
    <property type="entry name" value="Znf_CHC2"/>
</dbReference>
<dbReference type="OrthoDB" id="9803773at2"/>
<dbReference type="Gene3D" id="3.40.1360.10">
    <property type="match status" value="1"/>
</dbReference>
<keyword evidence="5 12" id="KW-0235">DNA replication</keyword>
<evidence type="ECO:0000256" key="1">
    <source>
        <dbReference type="ARBA" id="ARBA00022478"/>
    </source>
</evidence>
<dbReference type="Gene3D" id="3.90.980.10">
    <property type="entry name" value="DNA primase, catalytic core, N-terminal domain"/>
    <property type="match status" value="1"/>
</dbReference>
<organism evidence="14 15">
    <name type="scientific">Deinococcus hopiensis KR-140</name>
    <dbReference type="NCBI Taxonomy" id="695939"/>
    <lineage>
        <taxon>Bacteria</taxon>
        <taxon>Thermotogati</taxon>
        <taxon>Deinococcota</taxon>
        <taxon>Deinococci</taxon>
        <taxon>Deinococcales</taxon>
        <taxon>Deinococcaceae</taxon>
        <taxon>Deinococcus</taxon>
    </lineage>
</organism>
<keyword evidence="8 12" id="KW-0862">Zinc</keyword>
<evidence type="ECO:0000256" key="7">
    <source>
        <dbReference type="ARBA" id="ARBA00022771"/>
    </source>
</evidence>
<protein>
    <recommendedName>
        <fullName evidence="12">DNA primase</fullName>
        <ecNumber evidence="12">2.7.7.101</ecNumber>
    </recommendedName>
</protein>
<evidence type="ECO:0000256" key="6">
    <source>
        <dbReference type="ARBA" id="ARBA00022723"/>
    </source>
</evidence>
<dbReference type="SUPFAM" id="SSF56731">
    <property type="entry name" value="DNA primase core"/>
    <property type="match status" value="1"/>
</dbReference>
<dbReference type="EMBL" id="FWWU01000009">
    <property type="protein sequence ID" value="SMB89655.1"/>
    <property type="molecule type" value="Genomic_DNA"/>
</dbReference>
<keyword evidence="9" id="KW-0460">Magnesium</keyword>
<feature type="domain" description="Toprim" evidence="13">
    <location>
        <begin position="244"/>
        <end position="324"/>
    </location>
</feature>
<comment type="function">
    <text evidence="12">RNA polymerase that catalyzes the synthesis of short RNA molecules used as primers for DNA polymerase during DNA replication.</text>
</comment>
<name>A0A1W1V8L6_9DEIO</name>
<dbReference type="HAMAP" id="MF_00974">
    <property type="entry name" value="DNA_primase_DnaG"/>
    <property type="match status" value="1"/>
</dbReference>
<dbReference type="SMART" id="SM00400">
    <property type="entry name" value="ZnF_CHCC"/>
    <property type="match status" value="1"/>
</dbReference>
<dbReference type="SUPFAM" id="SSF57783">
    <property type="entry name" value="Zinc beta-ribbon"/>
    <property type="match status" value="1"/>
</dbReference>
<keyword evidence="4 12" id="KW-0548">Nucleotidyltransferase</keyword>
<dbReference type="GO" id="GO:0000428">
    <property type="term" value="C:DNA-directed RNA polymerase complex"/>
    <property type="evidence" value="ECO:0007669"/>
    <property type="project" value="UniProtKB-KW"/>
</dbReference>
<proteinExistence type="inferred from homology"/>
<dbReference type="InterPro" id="IPR050219">
    <property type="entry name" value="DnaG_primase"/>
</dbReference>
<comment type="subunit">
    <text evidence="12">Monomer. Interacts with DnaB.</text>
</comment>
<dbReference type="Gene3D" id="3.90.580.10">
    <property type="entry name" value="Zinc finger, CHC2-type domain"/>
    <property type="match status" value="1"/>
</dbReference>
<reference evidence="14 15" key="1">
    <citation type="submission" date="2017-04" db="EMBL/GenBank/DDBJ databases">
        <authorList>
            <person name="Afonso C.L."/>
            <person name="Miller P.J."/>
            <person name="Scott M.A."/>
            <person name="Spackman E."/>
            <person name="Goraichik I."/>
            <person name="Dimitrov K.M."/>
            <person name="Suarez D.L."/>
            <person name="Swayne D.E."/>
        </authorList>
    </citation>
    <scope>NUCLEOTIDE SEQUENCE [LARGE SCALE GENOMIC DNA]</scope>
    <source>
        <strain evidence="14 15">KR-140</strain>
    </source>
</reference>
<dbReference type="PANTHER" id="PTHR30313:SF2">
    <property type="entry name" value="DNA PRIMASE"/>
    <property type="match status" value="1"/>
</dbReference>
<evidence type="ECO:0000256" key="4">
    <source>
        <dbReference type="ARBA" id="ARBA00022695"/>
    </source>
</evidence>
<evidence type="ECO:0000256" key="5">
    <source>
        <dbReference type="ARBA" id="ARBA00022705"/>
    </source>
</evidence>
<comment type="cofactor">
    <cofactor evidence="12">
        <name>Zn(2+)</name>
        <dbReference type="ChEBI" id="CHEBI:29105"/>
    </cofactor>
    <text evidence="12">Binds 1 zinc ion per monomer.</text>
</comment>
<comment type="domain">
    <text evidence="12">Contains an N-terminal zinc-binding domain, a central core domain that contains the primase activity, and a C-terminal DnaB-binding domain.</text>
</comment>
<keyword evidence="1 12" id="KW-0240">DNA-directed RNA polymerase</keyword>
<keyword evidence="7 12" id="KW-0863">Zinc-finger</keyword>
<dbReference type="InterPro" id="IPR006171">
    <property type="entry name" value="TOPRIM_dom"/>
</dbReference>
<dbReference type="Pfam" id="PF13155">
    <property type="entry name" value="Toprim_2"/>
    <property type="match status" value="1"/>
</dbReference>
<dbReference type="GO" id="GO:1990077">
    <property type="term" value="C:primosome complex"/>
    <property type="evidence" value="ECO:0007669"/>
    <property type="project" value="UniProtKB-KW"/>
</dbReference>
<keyword evidence="3 12" id="KW-0808">Transferase</keyword>
<dbReference type="PANTHER" id="PTHR30313">
    <property type="entry name" value="DNA PRIMASE"/>
    <property type="match status" value="1"/>
</dbReference>
<dbReference type="FunFam" id="3.90.980.10:FF:000001">
    <property type="entry name" value="DNA primase"/>
    <property type="match status" value="1"/>
</dbReference>
<dbReference type="RefSeq" id="WP_084048159.1">
    <property type="nucleotide sequence ID" value="NZ_FWWU01000009.1"/>
</dbReference>
<comment type="similarity">
    <text evidence="12">Belongs to the DnaG primase family.</text>
</comment>
<dbReference type="AlphaFoldDB" id="A0A1W1V8L6"/>
<keyword evidence="15" id="KW-1185">Reference proteome</keyword>
<dbReference type="InterPro" id="IPR030846">
    <property type="entry name" value="DnaG_bac"/>
</dbReference>
<feature type="zinc finger region" description="CHC2-type" evidence="12">
    <location>
        <begin position="35"/>
        <end position="59"/>
    </location>
</feature>
<evidence type="ECO:0000256" key="12">
    <source>
        <dbReference type="HAMAP-Rule" id="MF_00974"/>
    </source>
</evidence>
<accession>A0A1W1V8L6</accession>
<dbReference type="GO" id="GO:0006269">
    <property type="term" value="P:DNA replication, synthesis of primer"/>
    <property type="evidence" value="ECO:0007669"/>
    <property type="project" value="UniProtKB-UniRule"/>
</dbReference>
<keyword evidence="6 12" id="KW-0479">Metal-binding</keyword>
<dbReference type="InterPro" id="IPR034151">
    <property type="entry name" value="TOPRIM_DnaG_bac"/>
</dbReference>
<dbReference type="Pfam" id="PF01807">
    <property type="entry name" value="Zn_ribbon_DnaG"/>
    <property type="match status" value="1"/>
</dbReference>
<evidence type="ECO:0000256" key="8">
    <source>
        <dbReference type="ARBA" id="ARBA00022833"/>
    </source>
</evidence>
<evidence type="ECO:0000256" key="2">
    <source>
        <dbReference type="ARBA" id="ARBA00022515"/>
    </source>
</evidence>
<dbReference type="STRING" id="695939.SAMN00790413_00505"/>
<dbReference type="InterPro" id="IPR013264">
    <property type="entry name" value="DNAG_N"/>
</dbReference>
<evidence type="ECO:0000256" key="11">
    <source>
        <dbReference type="ARBA" id="ARBA00023163"/>
    </source>
</evidence>
<keyword evidence="11 12" id="KW-0804">Transcription</keyword>
<dbReference type="InterPro" id="IPR037068">
    <property type="entry name" value="DNA_primase_core_N_sf"/>
</dbReference>
<evidence type="ECO:0000256" key="3">
    <source>
        <dbReference type="ARBA" id="ARBA00022679"/>
    </source>
</evidence>
<dbReference type="NCBIfam" id="TIGR01391">
    <property type="entry name" value="dnaG"/>
    <property type="match status" value="1"/>
</dbReference>
<dbReference type="EC" id="2.7.7.101" evidence="12"/>
<dbReference type="GO" id="GO:0003899">
    <property type="term" value="F:DNA-directed RNA polymerase activity"/>
    <property type="evidence" value="ECO:0007669"/>
    <property type="project" value="UniProtKB-UniRule"/>
</dbReference>
<dbReference type="Proteomes" id="UP000192582">
    <property type="component" value="Unassembled WGS sequence"/>
</dbReference>
<evidence type="ECO:0000256" key="9">
    <source>
        <dbReference type="ARBA" id="ARBA00022842"/>
    </source>
</evidence>
<dbReference type="GO" id="GO:0008270">
    <property type="term" value="F:zinc ion binding"/>
    <property type="evidence" value="ECO:0007669"/>
    <property type="project" value="UniProtKB-UniRule"/>
</dbReference>
<dbReference type="InterPro" id="IPR036977">
    <property type="entry name" value="DNA_primase_Znf_CHC2"/>
</dbReference>
<dbReference type="InterPro" id="IPR006295">
    <property type="entry name" value="DNA_primase_DnaG"/>
</dbReference>
<dbReference type="PROSITE" id="PS50880">
    <property type="entry name" value="TOPRIM"/>
    <property type="match status" value="1"/>
</dbReference>